<accession>A0A164T4C2</accession>
<proteinExistence type="predicted"/>
<keyword evidence="2" id="KW-1185">Reference proteome</keyword>
<name>A0A164T4C2_9AGAM</name>
<evidence type="ECO:0000313" key="1">
    <source>
        <dbReference type="EMBL" id="KZS92067.1"/>
    </source>
</evidence>
<dbReference type="STRING" id="1314777.A0A164T4C2"/>
<protein>
    <submittedName>
        <fullName evidence="1">Uncharacterized protein</fullName>
    </submittedName>
</protein>
<dbReference type="AlphaFoldDB" id="A0A164T4C2"/>
<sequence length="282" mass="31600">MIFGPLPKHLPSIHIDNVLVPYVQKGKYLGAFARSTDADIFLATYLAQARKSRCAGAQLGSVSDCMGGLPLNHIFLLYKARVDPLLTFACEITPDICPPSLAHLEKVQRQILRCRLSLPKSSSLAPLFSETGIWPINFRRLSLCLRYLIFLCRLAPEQLAAAAYDDSCMLFQSRMPCWLSDVYAVTELLVPSLLPFVRGEVELESQDIQAFVEHAVSLHLTDTIQSSAKLGLVRSLRWRAVNGALGPPRDLFVPSLQPYLLIPLWRTVLVNNRTGKKWSVQW</sequence>
<organism evidence="1 2">
    <name type="scientific">Sistotremastrum niveocremeum HHB9708</name>
    <dbReference type="NCBI Taxonomy" id="1314777"/>
    <lineage>
        <taxon>Eukaryota</taxon>
        <taxon>Fungi</taxon>
        <taxon>Dikarya</taxon>
        <taxon>Basidiomycota</taxon>
        <taxon>Agaricomycotina</taxon>
        <taxon>Agaricomycetes</taxon>
        <taxon>Sistotremastrales</taxon>
        <taxon>Sistotremastraceae</taxon>
        <taxon>Sertulicium</taxon>
        <taxon>Sertulicium niveocremeum</taxon>
    </lineage>
</organism>
<dbReference type="Proteomes" id="UP000076722">
    <property type="component" value="Unassembled WGS sequence"/>
</dbReference>
<evidence type="ECO:0000313" key="2">
    <source>
        <dbReference type="Proteomes" id="UP000076722"/>
    </source>
</evidence>
<dbReference type="EMBL" id="KV419412">
    <property type="protein sequence ID" value="KZS92067.1"/>
    <property type="molecule type" value="Genomic_DNA"/>
</dbReference>
<dbReference type="OrthoDB" id="3065006at2759"/>
<reference evidence="1 2" key="1">
    <citation type="journal article" date="2016" name="Mol. Biol. Evol.">
        <title>Comparative Genomics of Early-Diverging Mushroom-Forming Fungi Provides Insights into the Origins of Lignocellulose Decay Capabilities.</title>
        <authorList>
            <person name="Nagy L.G."/>
            <person name="Riley R."/>
            <person name="Tritt A."/>
            <person name="Adam C."/>
            <person name="Daum C."/>
            <person name="Floudas D."/>
            <person name="Sun H."/>
            <person name="Yadav J.S."/>
            <person name="Pangilinan J."/>
            <person name="Larsson K.H."/>
            <person name="Matsuura K."/>
            <person name="Barry K."/>
            <person name="Labutti K."/>
            <person name="Kuo R."/>
            <person name="Ohm R.A."/>
            <person name="Bhattacharya S.S."/>
            <person name="Shirouzu T."/>
            <person name="Yoshinaga Y."/>
            <person name="Martin F.M."/>
            <person name="Grigoriev I.V."/>
            <person name="Hibbett D.S."/>
        </authorList>
    </citation>
    <scope>NUCLEOTIDE SEQUENCE [LARGE SCALE GENOMIC DNA]</scope>
    <source>
        <strain evidence="1 2">HHB9708</strain>
    </source>
</reference>
<gene>
    <name evidence="1" type="ORF">SISNIDRAFT_486998</name>
</gene>